<dbReference type="GO" id="GO:0016020">
    <property type="term" value="C:membrane"/>
    <property type="evidence" value="ECO:0007669"/>
    <property type="project" value="TreeGrafter"/>
</dbReference>
<dbReference type="EMBL" id="QKSB01000004">
    <property type="protein sequence ID" value="PZE17439.1"/>
    <property type="molecule type" value="Genomic_DNA"/>
</dbReference>
<evidence type="ECO:0000313" key="4">
    <source>
        <dbReference type="Proteomes" id="UP000249248"/>
    </source>
</evidence>
<evidence type="ECO:0000313" key="3">
    <source>
        <dbReference type="EMBL" id="PZE17439.1"/>
    </source>
</evidence>
<comment type="caution">
    <text evidence="3">The sequence shown here is derived from an EMBL/GenBank/DDBJ whole genome shotgun (WGS) entry which is preliminary data.</text>
</comment>
<sequence>MTSNTKALKPVKFSPKIGRDFSATLNKRVRMYFKENNISRYANANMVIKTIVMVAMYFVPLGFVLFGGLTNIWLIALMYVIMGFGMAGIGMSVMHDANHGAYSKNEHVNKWVGKIVNLIGGYAVTWKVQHNVLHHSYTNIHGYDEDISPPPFLRFSPNAELKPIHKYQHFYVWFFYSLMTVSWVTTKDFQQLFRYRKMDLTKTENPNFGALLTELIFSKVFYYTTMLVIPIIILPIAWYWIPLFIVLKNLIAGFLLAIVFQPAHVVPETEFVVADIDNNVANNFAIHQMETTANFAPRSKILNWFVGGLNYQVEHHLFPHICHVHYKKISEIVKKTAEEYNVPYNSHRTFAKALVYHTKMIKSLGRK</sequence>
<dbReference type="GO" id="GO:0016717">
    <property type="term" value="F:oxidoreductase activity, acting on paired donors, with oxidation of a pair of donors resulting in the reduction of molecular oxygen to two molecules of water"/>
    <property type="evidence" value="ECO:0007669"/>
    <property type="project" value="TreeGrafter"/>
</dbReference>
<name>A0A2W1MZ03_9FLAO</name>
<keyword evidence="1" id="KW-1133">Transmembrane helix</keyword>
<keyword evidence="1" id="KW-0472">Membrane</keyword>
<dbReference type="PIRSF" id="PIRSF015921">
    <property type="entry name" value="FA_sphinglp_des"/>
    <property type="match status" value="1"/>
</dbReference>
<feature type="transmembrane region" description="Helical" evidence="1">
    <location>
        <begin position="72"/>
        <end position="94"/>
    </location>
</feature>
<keyword evidence="4" id="KW-1185">Reference proteome</keyword>
<organism evidence="3 4">
    <name type="scientific">Putridiphycobacter roseus</name>
    <dbReference type="NCBI Taxonomy" id="2219161"/>
    <lineage>
        <taxon>Bacteria</taxon>
        <taxon>Pseudomonadati</taxon>
        <taxon>Bacteroidota</taxon>
        <taxon>Flavobacteriia</taxon>
        <taxon>Flavobacteriales</taxon>
        <taxon>Crocinitomicaceae</taxon>
        <taxon>Putridiphycobacter</taxon>
    </lineage>
</organism>
<dbReference type="PANTHER" id="PTHR19353:SF19">
    <property type="entry name" value="DELTA(5) FATTY ACID DESATURASE C-RELATED"/>
    <property type="match status" value="1"/>
</dbReference>
<dbReference type="OrthoDB" id="104711at2"/>
<gene>
    <name evidence="3" type="ORF">DNU06_08565</name>
</gene>
<keyword evidence="1" id="KW-0812">Transmembrane</keyword>
<dbReference type="GO" id="GO:0008610">
    <property type="term" value="P:lipid biosynthetic process"/>
    <property type="evidence" value="ECO:0007669"/>
    <property type="project" value="UniProtKB-ARBA"/>
</dbReference>
<proteinExistence type="predicted"/>
<accession>A0A2W1MZ03</accession>
<dbReference type="InterPro" id="IPR012171">
    <property type="entry name" value="Fatty_acid_desaturase"/>
</dbReference>
<feature type="transmembrane region" description="Helical" evidence="1">
    <location>
        <begin position="220"/>
        <end position="241"/>
    </location>
</feature>
<dbReference type="AlphaFoldDB" id="A0A2W1MZ03"/>
<dbReference type="RefSeq" id="WP_111062963.1">
    <property type="nucleotide sequence ID" value="NZ_JBHUCU010000016.1"/>
</dbReference>
<feature type="domain" description="Fatty acid desaturase" evidence="2">
    <location>
        <begin position="73"/>
        <end position="346"/>
    </location>
</feature>
<feature type="transmembrane region" description="Helical" evidence="1">
    <location>
        <begin position="46"/>
        <end position="66"/>
    </location>
</feature>
<dbReference type="InterPro" id="IPR005804">
    <property type="entry name" value="FA_desaturase_dom"/>
</dbReference>
<reference evidence="3 4" key="1">
    <citation type="submission" date="2018-06" db="EMBL/GenBank/DDBJ databases">
        <title>The draft genome sequence of Crocinitomix sp. SM1701.</title>
        <authorList>
            <person name="Zhang X."/>
        </authorList>
    </citation>
    <scope>NUCLEOTIDE SEQUENCE [LARGE SCALE GENOMIC DNA]</scope>
    <source>
        <strain evidence="3 4">SM1701</strain>
    </source>
</reference>
<evidence type="ECO:0000256" key="1">
    <source>
        <dbReference type="SAM" id="Phobius"/>
    </source>
</evidence>
<dbReference type="PANTHER" id="PTHR19353">
    <property type="entry name" value="FATTY ACID DESATURASE 2"/>
    <property type="match status" value="1"/>
</dbReference>
<dbReference type="CDD" id="cd03506">
    <property type="entry name" value="Delta6-FADS-like"/>
    <property type="match status" value="1"/>
</dbReference>
<protein>
    <submittedName>
        <fullName evidence="3">Acyl-CoA desaturase</fullName>
    </submittedName>
</protein>
<dbReference type="Proteomes" id="UP000249248">
    <property type="component" value="Unassembled WGS sequence"/>
</dbReference>
<feature type="transmembrane region" description="Helical" evidence="1">
    <location>
        <begin position="170"/>
        <end position="186"/>
    </location>
</feature>
<dbReference type="Pfam" id="PF00487">
    <property type="entry name" value="FA_desaturase"/>
    <property type="match status" value="1"/>
</dbReference>
<evidence type="ECO:0000259" key="2">
    <source>
        <dbReference type="Pfam" id="PF00487"/>
    </source>
</evidence>